<feature type="domain" description="Putative Flp pilus-assembly TadG-like N-terminal" evidence="2">
    <location>
        <begin position="13"/>
        <end position="57"/>
    </location>
</feature>
<reference evidence="3" key="1">
    <citation type="submission" date="2021-03" db="EMBL/GenBank/DDBJ databases">
        <title>Antimicrobial resistance genes in bacteria isolated from Japanese honey, and their potential for conferring macrolide and lincosamide resistance in the American foulbrood pathogen Paenibacillus larvae.</title>
        <authorList>
            <person name="Okamoto M."/>
            <person name="Kumagai M."/>
            <person name="Kanamori H."/>
            <person name="Takamatsu D."/>
        </authorList>
    </citation>
    <scope>NUCLEOTIDE SEQUENCE</scope>
    <source>
        <strain evidence="3">J43TS3</strain>
    </source>
</reference>
<dbReference type="EMBL" id="BORP01000001">
    <property type="protein sequence ID" value="GIO25848.1"/>
    <property type="molecule type" value="Genomic_DNA"/>
</dbReference>
<dbReference type="RefSeq" id="WP_212919360.1">
    <property type="nucleotide sequence ID" value="NZ_BORP01000001.1"/>
</dbReference>
<name>A0A919X838_9BACI</name>
<dbReference type="Pfam" id="PF13400">
    <property type="entry name" value="Tad"/>
    <property type="match status" value="1"/>
</dbReference>
<evidence type="ECO:0000256" key="1">
    <source>
        <dbReference type="SAM" id="Phobius"/>
    </source>
</evidence>
<dbReference type="InterPro" id="IPR028087">
    <property type="entry name" value="Tad_N"/>
</dbReference>
<accession>A0A919X838</accession>
<feature type="transmembrane region" description="Helical" evidence="1">
    <location>
        <begin position="15"/>
        <end position="36"/>
    </location>
</feature>
<evidence type="ECO:0000313" key="3">
    <source>
        <dbReference type="EMBL" id="GIO25848.1"/>
    </source>
</evidence>
<gene>
    <name evidence="3" type="ORF">J43TS3_04590</name>
</gene>
<dbReference type="Proteomes" id="UP000676917">
    <property type="component" value="Unassembled WGS sequence"/>
</dbReference>
<keyword evidence="1" id="KW-0472">Membrane</keyword>
<keyword evidence="1" id="KW-1133">Transmembrane helix</keyword>
<protein>
    <recommendedName>
        <fullName evidence="2">Putative Flp pilus-assembly TadG-like N-terminal domain-containing protein</fullName>
    </recommendedName>
</protein>
<dbReference type="AlphaFoldDB" id="A0A919X838"/>
<proteinExistence type="predicted"/>
<evidence type="ECO:0000259" key="2">
    <source>
        <dbReference type="Pfam" id="PF13400"/>
    </source>
</evidence>
<keyword evidence="1" id="KW-0812">Transmembrane</keyword>
<evidence type="ECO:0000313" key="4">
    <source>
        <dbReference type="Proteomes" id="UP000676917"/>
    </source>
</evidence>
<organism evidence="3 4">
    <name type="scientific">Ornithinibacillus bavariensis</name>
    <dbReference type="NCBI Taxonomy" id="545502"/>
    <lineage>
        <taxon>Bacteria</taxon>
        <taxon>Bacillati</taxon>
        <taxon>Bacillota</taxon>
        <taxon>Bacilli</taxon>
        <taxon>Bacillales</taxon>
        <taxon>Bacillaceae</taxon>
        <taxon>Ornithinibacillus</taxon>
    </lineage>
</organism>
<comment type="caution">
    <text evidence="3">The sequence shown here is derived from an EMBL/GenBank/DDBJ whole genome shotgun (WGS) entry which is preliminary data.</text>
</comment>
<sequence>MKNIISYYRNEQGNVVLFVIGMLGIMMVLFILVVNLSSALATKQQSETTVSQASLAATSAFYEEVRRVITGFSYPEPIPPTEPDPEADSSAWEAYREALKEYEEKLEVYKFFTLFDNYVASAKAGLTGLEYRDWSDKELELQAFDVVINGALTNGRLLQEIVEGLLVGNNSIQQAAITMGILTIEKNGGILEEATLDIRDNRIEIRAATEATSTAYDGFVESVTEKLYQESSGPKIDFINLIWTKTLPVYLEYE</sequence>
<keyword evidence="4" id="KW-1185">Reference proteome</keyword>